<dbReference type="EMBL" id="BOMH01000001">
    <property type="protein sequence ID" value="GID62186.1"/>
    <property type="molecule type" value="Genomic_DNA"/>
</dbReference>
<gene>
    <name evidence="2" type="ORF">Acy02nite_00670</name>
</gene>
<comment type="caution">
    <text evidence="2">The sequence shown here is derived from an EMBL/GenBank/DDBJ whole genome shotgun (WGS) entry which is preliminary data.</text>
</comment>
<keyword evidence="1" id="KW-0812">Transmembrane</keyword>
<dbReference type="RefSeq" id="WP_203737308.1">
    <property type="nucleotide sequence ID" value="NZ_BAAAUC010000002.1"/>
</dbReference>
<name>A0A919ID52_9ACTN</name>
<proteinExistence type="predicted"/>
<feature type="transmembrane region" description="Helical" evidence="1">
    <location>
        <begin position="164"/>
        <end position="185"/>
    </location>
</feature>
<evidence type="ECO:0000313" key="2">
    <source>
        <dbReference type="EMBL" id="GID62186.1"/>
    </source>
</evidence>
<keyword evidence="1" id="KW-1133">Transmembrane helix</keyword>
<feature type="transmembrane region" description="Helical" evidence="1">
    <location>
        <begin position="100"/>
        <end position="125"/>
    </location>
</feature>
<accession>A0A919ID52</accession>
<protein>
    <recommendedName>
        <fullName evidence="4">Tat (Twin-arginine translocation) pathway signal sequence</fullName>
    </recommendedName>
</protein>
<feature type="transmembrane region" description="Helical" evidence="1">
    <location>
        <begin position="67"/>
        <end position="88"/>
    </location>
</feature>
<sequence>MTSRIPAALSALAVFLIGAFVLAPGPLSGDLPGGLGASLRQSFEEYWRAGQRGHLQTVVDYWFRYHLFKGAIAALLLAVLIVLGVLITRRFLHSGGPLRAVAGVAVGLLGLVALAAVMANLQGAIAPLASLFPMLPADVLAQIAPQLAAGAHPPAAVAVMVDDFALYHVAMAVIATVLALTFVAATVLAGRRFVRAERADRRSRVAIGSFAAVAALLSMVMVVLAMANTTVAADPQPAFQAFVGGGW</sequence>
<evidence type="ECO:0008006" key="4">
    <source>
        <dbReference type="Google" id="ProtNLM"/>
    </source>
</evidence>
<organism evidence="2 3">
    <name type="scientific">Actinoplanes cyaneus</name>
    <dbReference type="NCBI Taxonomy" id="52696"/>
    <lineage>
        <taxon>Bacteria</taxon>
        <taxon>Bacillati</taxon>
        <taxon>Actinomycetota</taxon>
        <taxon>Actinomycetes</taxon>
        <taxon>Micromonosporales</taxon>
        <taxon>Micromonosporaceae</taxon>
        <taxon>Actinoplanes</taxon>
    </lineage>
</organism>
<evidence type="ECO:0000313" key="3">
    <source>
        <dbReference type="Proteomes" id="UP000619479"/>
    </source>
</evidence>
<evidence type="ECO:0000256" key="1">
    <source>
        <dbReference type="SAM" id="Phobius"/>
    </source>
</evidence>
<dbReference type="AlphaFoldDB" id="A0A919ID52"/>
<reference evidence="2" key="1">
    <citation type="submission" date="2021-01" db="EMBL/GenBank/DDBJ databases">
        <title>Whole genome shotgun sequence of Actinoplanes cyaneus NBRC 14990.</title>
        <authorList>
            <person name="Komaki H."/>
            <person name="Tamura T."/>
        </authorList>
    </citation>
    <scope>NUCLEOTIDE SEQUENCE</scope>
    <source>
        <strain evidence="2">NBRC 14990</strain>
    </source>
</reference>
<keyword evidence="1" id="KW-0472">Membrane</keyword>
<keyword evidence="3" id="KW-1185">Reference proteome</keyword>
<feature type="transmembrane region" description="Helical" evidence="1">
    <location>
        <begin position="205"/>
        <end position="227"/>
    </location>
</feature>
<dbReference type="Proteomes" id="UP000619479">
    <property type="component" value="Unassembled WGS sequence"/>
</dbReference>